<dbReference type="AlphaFoldDB" id="A0ABD0M1T0"/>
<evidence type="ECO:0000313" key="1">
    <source>
        <dbReference type="EMBL" id="KAK7505643.1"/>
    </source>
</evidence>
<protein>
    <submittedName>
        <fullName evidence="1">Uncharacterized protein</fullName>
    </submittedName>
</protein>
<proteinExistence type="predicted"/>
<dbReference type="EMBL" id="JACVVK020000009">
    <property type="protein sequence ID" value="KAK7505643.1"/>
    <property type="molecule type" value="Genomic_DNA"/>
</dbReference>
<dbReference type="Proteomes" id="UP001519460">
    <property type="component" value="Unassembled WGS sequence"/>
</dbReference>
<keyword evidence="2" id="KW-1185">Reference proteome</keyword>
<name>A0ABD0M1T0_9CAEN</name>
<evidence type="ECO:0000313" key="2">
    <source>
        <dbReference type="Proteomes" id="UP001519460"/>
    </source>
</evidence>
<reference evidence="1 2" key="1">
    <citation type="journal article" date="2023" name="Sci. Data">
        <title>Genome assembly of the Korean intertidal mud-creeper Batillaria attramentaria.</title>
        <authorList>
            <person name="Patra A.K."/>
            <person name="Ho P.T."/>
            <person name="Jun S."/>
            <person name="Lee S.J."/>
            <person name="Kim Y."/>
            <person name="Won Y.J."/>
        </authorList>
    </citation>
    <scope>NUCLEOTIDE SEQUENCE [LARGE SCALE GENOMIC DNA]</scope>
    <source>
        <strain evidence="1">Wonlab-2016</strain>
    </source>
</reference>
<organism evidence="1 2">
    <name type="scientific">Batillaria attramentaria</name>
    <dbReference type="NCBI Taxonomy" id="370345"/>
    <lineage>
        <taxon>Eukaryota</taxon>
        <taxon>Metazoa</taxon>
        <taxon>Spiralia</taxon>
        <taxon>Lophotrochozoa</taxon>
        <taxon>Mollusca</taxon>
        <taxon>Gastropoda</taxon>
        <taxon>Caenogastropoda</taxon>
        <taxon>Sorbeoconcha</taxon>
        <taxon>Cerithioidea</taxon>
        <taxon>Batillariidae</taxon>
        <taxon>Batillaria</taxon>
    </lineage>
</organism>
<accession>A0ABD0M1T0</accession>
<gene>
    <name evidence="1" type="ORF">BaRGS_00002914</name>
</gene>
<comment type="caution">
    <text evidence="1">The sequence shown here is derived from an EMBL/GenBank/DDBJ whole genome shotgun (WGS) entry which is preliminary data.</text>
</comment>
<sequence length="106" mass="12072">MLRRMPHVTAKCPMSPRMSRVTTNVPCHHERPMSPECPMSPGMLCVTNTETDTCLKLALVRGVMFPDGSSSWKTVIKSGVYPREDLYLETLYQICLKTRWVELVLS</sequence>